<dbReference type="EMBL" id="LT158599">
    <property type="protein sequence ID" value="CVK32310.1"/>
    <property type="molecule type" value="Genomic_DNA"/>
</dbReference>
<evidence type="ECO:0000256" key="3">
    <source>
        <dbReference type="SAM" id="Coils"/>
    </source>
</evidence>
<evidence type="ECO:0000256" key="1">
    <source>
        <dbReference type="ARBA" id="ARBA00023054"/>
    </source>
</evidence>
<evidence type="ECO:0000313" key="6">
    <source>
        <dbReference type="Proteomes" id="UP000069850"/>
    </source>
</evidence>
<proteinExistence type="inferred from homology"/>
<dbReference type="OrthoDB" id="25344at2157"/>
<dbReference type="RefSeq" id="WP_062262599.1">
    <property type="nucleotide sequence ID" value="NZ_LT158599.1"/>
</dbReference>
<sequence>MLLNKLVMRNFKRFRDQEIIFQDGITGIVGNNGTGKSSIVSAILFALYGLQGTGIDGDYIVSSFAGPQDVCEVRLDFLAGGNEYAVVRKFKRRPSSTLHEANLYLNQKLLASSVQKVGQEVQRIVGMGPGDFRNTIYAGQKELLTLIESRAGSRKDWFMQVLGIDYLKKDSMEALKEVIDAREGSHREISGRLQELDVVGARDRIQTLRTELAGAEEEAGRIAAAERSAGEMLERAREERDRLLLVRDRYLRLAKEEEVLIAEVGRLRTECREGEAEIAERMRLQDDLEALSLTAGRYEALKAEVAAMSGEKVRADHLALAAAAAREQIQEYNERRAKIEADLAALAEDEAAVAALTRKVGEWQALRDRTVAMKGLQPEYDALREELARMDERFVQTERRVRENRVDIEGVEEKARHLAALEAEVGEYDALRARDEVLLSAAGYAREEERCLREVRAASDEMDLLESEIAGLARQLAEMGAVEEEIEAAGSRKDYLTSRISACATRQQAVREEIRRLAEHQAEILKAGPDGSCPMCHQGLGEHYEGLLGDLAAAAASMQETLARLEQEHARATVEHQEVVAGLQDLLQQRTALQRTKEQHALYSSRYRQSADAVRRWQAEAGEHRAAIRALGLEGYDPAAHDALRERIRDLAEKRTKADTLRGECSRLPALRKERQRLIAEVEGYLTRKEEIEGKLTRLGFDPLVLKRLETEAQALEASYRAYTEAQARLSRRPALEEEQKSVLERMEELEGRLQAIEGEQRDLSFDPDRFARLTEECGRAEEAHQKTLELRVRLEEVPRMRKALEARRELLAGREAELLSTKAAIADLGFDKRQIAAAEETLAGLERDLAAAREQGYAIAARISSLKGDIGEETARLSRADDLLRQQESLHEEIGRLKLTRSLIRDYTDYLLQVVRDRIEEEAGRVLAEITDGRYGTVMLDDDFTVLVHDMGDDYPADRFSGGEQDDIAIALRIALSRFLAGVNEVHDSTFLIFDEIFGSQDEERRSNLLRALRTQEAHFPQILLISHITEVQDEFSTTLVVEMGADHASTVREFE</sequence>
<dbReference type="SUPFAM" id="SSF52540">
    <property type="entry name" value="P-loop containing nucleoside triphosphate hydrolases"/>
    <property type="match status" value="1"/>
</dbReference>
<organism evidence="5 6">
    <name type="scientific">Methanoculleus bourgensis</name>
    <dbReference type="NCBI Taxonomy" id="83986"/>
    <lineage>
        <taxon>Archaea</taxon>
        <taxon>Methanobacteriati</taxon>
        <taxon>Methanobacteriota</taxon>
        <taxon>Stenosarchaea group</taxon>
        <taxon>Methanomicrobia</taxon>
        <taxon>Methanomicrobiales</taxon>
        <taxon>Methanomicrobiaceae</taxon>
        <taxon>Methanoculleus</taxon>
    </lineage>
</organism>
<feature type="coiled-coil region" evidence="3">
    <location>
        <begin position="829"/>
        <end position="856"/>
    </location>
</feature>
<feature type="coiled-coil region" evidence="3">
    <location>
        <begin position="315"/>
        <end position="349"/>
    </location>
</feature>
<dbReference type="KEGG" id="mema:MMAB1_1097"/>
<feature type="domain" description="RecF/RecN/SMC N-terminal" evidence="4">
    <location>
        <begin position="3"/>
        <end position="1048"/>
    </location>
</feature>
<dbReference type="Gene3D" id="1.10.287.510">
    <property type="entry name" value="Helix hairpin bin"/>
    <property type="match status" value="1"/>
</dbReference>
<protein>
    <submittedName>
        <fullName evidence="5">DNA double-strand break repair rad50 ATPase</fullName>
    </submittedName>
</protein>
<comment type="similarity">
    <text evidence="2">Belongs to the Sph1/Sph2 family.</text>
</comment>
<dbReference type="InterPro" id="IPR027417">
    <property type="entry name" value="P-loop_NTPase"/>
</dbReference>
<evidence type="ECO:0000313" key="5">
    <source>
        <dbReference type="EMBL" id="CVK32310.1"/>
    </source>
</evidence>
<dbReference type="SUPFAM" id="SSF75712">
    <property type="entry name" value="Rad50 coiled-coil Zn hook"/>
    <property type="match status" value="1"/>
</dbReference>
<accession>A0A0X3BK98</accession>
<dbReference type="PANTHER" id="PTHR32114:SF2">
    <property type="entry name" value="ABC TRANSPORTER ABCH.3"/>
    <property type="match status" value="1"/>
</dbReference>
<feature type="coiled-coil region" evidence="3">
    <location>
        <begin position="198"/>
        <end position="253"/>
    </location>
</feature>
<gene>
    <name evidence="5" type="ORF">MMAB1_1097</name>
</gene>
<dbReference type="InterPro" id="IPR003395">
    <property type="entry name" value="RecF/RecN/SMC_N"/>
</dbReference>
<dbReference type="GeneID" id="27137039"/>
<feature type="coiled-coil region" evidence="3">
    <location>
        <begin position="706"/>
        <end position="767"/>
    </location>
</feature>
<feature type="coiled-coil region" evidence="3">
    <location>
        <begin position="448"/>
        <end position="475"/>
    </location>
</feature>
<evidence type="ECO:0000259" key="4">
    <source>
        <dbReference type="Pfam" id="PF02463"/>
    </source>
</evidence>
<dbReference type="PANTHER" id="PTHR32114">
    <property type="entry name" value="ABC TRANSPORTER ABCH.3"/>
    <property type="match status" value="1"/>
</dbReference>
<feature type="coiled-coil region" evidence="3">
    <location>
        <begin position="548"/>
        <end position="575"/>
    </location>
</feature>
<keyword evidence="1 3" id="KW-0175">Coiled coil</keyword>
<dbReference type="Proteomes" id="UP000069850">
    <property type="component" value="Chromosome 1"/>
</dbReference>
<dbReference type="Pfam" id="PF02463">
    <property type="entry name" value="SMC_N"/>
    <property type="match status" value="1"/>
</dbReference>
<dbReference type="AlphaFoldDB" id="A0A0X3BK98"/>
<dbReference type="Gene3D" id="3.40.50.300">
    <property type="entry name" value="P-loop containing nucleotide triphosphate hydrolases"/>
    <property type="match status" value="2"/>
</dbReference>
<name>A0A0X3BK98_9EURY</name>
<reference evidence="5 6" key="1">
    <citation type="submission" date="2016-01" db="EMBL/GenBank/DDBJ databases">
        <authorList>
            <person name="Manzoor S."/>
        </authorList>
    </citation>
    <scope>NUCLEOTIDE SEQUENCE [LARGE SCALE GENOMIC DNA]</scope>
    <source>
        <strain evidence="5">Methanoculleus sp MAB1</strain>
    </source>
</reference>
<evidence type="ECO:0000256" key="2">
    <source>
        <dbReference type="ARBA" id="ARBA00049666"/>
    </source>
</evidence>